<evidence type="ECO:0000313" key="22">
    <source>
        <dbReference type="Proteomes" id="UP000001307"/>
    </source>
</evidence>
<dbReference type="InterPro" id="IPR000953">
    <property type="entry name" value="Chromo/chromo_shadow_dom"/>
</dbReference>
<keyword evidence="5" id="KW-0479">Metal-binding</keyword>
<keyword evidence="12" id="KW-0234">DNA repair</keyword>
<dbReference type="FunFam" id="3.40.630.30:FF:000002">
    <property type="entry name" value="Histone acetyltransferase"/>
    <property type="match status" value="1"/>
</dbReference>
<dbReference type="Gene3D" id="2.30.30.140">
    <property type="match status" value="1"/>
</dbReference>
<dbReference type="GO" id="GO:0000724">
    <property type="term" value="P:double-strand break repair via homologous recombination"/>
    <property type="evidence" value="ECO:0007669"/>
    <property type="project" value="TreeGrafter"/>
</dbReference>
<dbReference type="InterPro" id="IPR016197">
    <property type="entry name" value="Chromo-like_dom_sf"/>
</dbReference>
<dbReference type="EMBL" id="FN653027">
    <property type="protein sequence ID" value="CBY07965.1"/>
    <property type="molecule type" value="Genomic_DNA"/>
</dbReference>
<evidence type="ECO:0000256" key="15">
    <source>
        <dbReference type="ARBA" id="ARBA00047557"/>
    </source>
</evidence>
<dbReference type="Pfam" id="PF17772">
    <property type="entry name" value="zf-MYST"/>
    <property type="match status" value="1"/>
</dbReference>
<dbReference type="PROSITE" id="PS51726">
    <property type="entry name" value="MYST_HAT"/>
    <property type="match status" value="1"/>
</dbReference>
<evidence type="ECO:0000256" key="16">
    <source>
        <dbReference type="ARBA" id="ARBA00047752"/>
    </source>
</evidence>
<evidence type="ECO:0000256" key="4">
    <source>
        <dbReference type="ARBA" id="ARBA00022679"/>
    </source>
</evidence>
<feature type="compositionally biased region" description="Low complexity" evidence="19">
    <location>
        <begin position="601"/>
        <end position="619"/>
    </location>
</feature>
<protein>
    <recommendedName>
        <fullName evidence="3">histone acetyltransferase</fullName>
        <ecNumber evidence="3">2.3.1.48</ecNumber>
    </recommendedName>
</protein>
<accession>E4X6F2</accession>
<keyword evidence="14" id="KW-0012">Acyltransferase</keyword>
<evidence type="ECO:0000256" key="6">
    <source>
        <dbReference type="ARBA" id="ARBA00022763"/>
    </source>
</evidence>
<dbReference type="Proteomes" id="UP000001307">
    <property type="component" value="Unassembled WGS sequence"/>
</dbReference>
<name>E4X6F2_OIKDI</name>
<dbReference type="InterPro" id="IPR050603">
    <property type="entry name" value="MYST_HAT"/>
</dbReference>
<dbReference type="SUPFAM" id="SSF55729">
    <property type="entry name" value="Acyl-CoA N-acyltransferases (Nat)"/>
    <property type="match status" value="1"/>
</dbReference>
<dbReference type="InterPro" id="IPR002717">
    <property type="entry name" value="HAT_MYST-type"/>
</dbReference>
<evidence type="ECO:0000313" key="21">
    <source>
        <dbReference type="EMBL" id="CBY07965.1"/>
    </source>
</evidence>
<evidence type="ECO:0000256" key="14">
    <source>
        <dbReference type="ARBA" id="ARBA00023315"/>
    </source>
</evidence>
<dbReference type="Gene3D" id="3.30.60.60">
    <property type="entry name" value="N-acetyl transferase-like"/>
    <property type="match status" value="1"/>
</dbReference>
<evidence type="ECO:0000256" key="19">
    <source>
        <dbReference type="SAM" id="MobiDB-lite"/>
    </source>
</evidence>
<dbReference type="InterPro" id="IPR016181">
    <property type="entry name" value="Acyl_CoA_acyltransferase"/>
</dbReference>
<dbReference type="AlphaFoldDB" id="E4X6F2"/>
<keyword evidence="8" id="KW-0862">Zinc</keyword>
<dbReference type="InterPro" id="IPR025995">
    <property type="entry name" value="Tudor-knot"/>
</dbReference>
<evidence type="ECO:0000256" key="12">
    <source>
        <dbReference type="ARBA" id="ARBA00023204"/>
    </source>
</evidence>
<keyword evidence="22" id="KW-1185">Reference proteome</keyword>
<dbReference type="GO" id="GO:0008270">
    <property type="term" value="F:zinc ion binding"/>
    <property type="evidence" value="ECO:0007669"/>
    <property type="project" value="UniProtKB-KW"/>
</dbReference>
<evidence type="ECO:0000256" key="11">
    <source>
        <dbReference type="ARBA" id="ARBA00023163"/>
    </source>
</evidence>
<dbReference type="GO" id="GO:0140064">
    <property type="term" value="F:peptide crotonyltransferase activity"/>
    <property type="evidence" value="ECO:0007669"/>
    <property type="project" value="RHEA"/>
</dbReference>
<dbReference type="Gene3D" id="3.40.630.30">
    <property type="match status" value="1"/>
</dbReference>
<evidence type="ECO:0000256" key="9">
    <source>
        <dbReference type="ARBA" id="ARBA00022990"/>
    </source>
</evidence>
<evidence type="ECO:0000256" key="7">
    <source>
        <dbReference type="ARBA" id="ARBA00022771"/>
    </source>
</evidence>
<proteinExistence type="inferred from homology"/>
<dbReference type="GO" id="GO:0006355">
    <property type="term" value="P:regulation of DNA-templated transcription"/>
    <property type="evidence" value="ECO:0007669"/>
    <property type="project" value="InterPro"/>
</dbReference>
<dbReference type="InterPro" id="IPR036388">
    <property type="entry name" value="WH-like_DNA-bd_sf"/>
</dbReference>
<evidence type="ECO:0000256" key="3">
    <source>
        <dbReference type="ARBA" id="ARBA00013184"/>
    </source>
</evidence>
<comment type="catalytic activity">
    <reaction evidence="17">
        <text>L-lysyl-[histone] + acetyl-CoA = N(6)-acetyl-L-lysyl-[histone] + CoA + H(+)</text>
        <dbReference type="Rhea" id="RHEA:21992"/>
        <dbReference type="Rhea" id="RHEA-COMP:9845"/>
        <dbReference type="Rhea" id="RHEA-COMP:11338"/>
        <dbReference type="ChEBI" id="CHEBI:15378"/>
        <dbReference type="ChEBI" id="CHEBI:29969"/>
        <dbReference type="ChEBI" id="CHEBI:57287"/>
        <dbReference type="ChEBI" id="CHEBI:57288"/>
        <dbReference type="ChEBI" id="CHEBI:61930"/>
        <dbReference type="EC" id="2.3.1.48"/>
    </reaction>
    <physiologicalReaction direction="left-to-right" evidence="17">
        <dbReference type="Rhea" id="RHEA:21993"/>
    </physiologicalReaction>
</comment>
<dbReference type="PANTHER" id="PTHR10615">
    <property type="entry name" value="HISTONE ACETYLTRANSFERASE"/>
    <property type="match status" value="1"/>
</dbReference>
<dbReference type="GO" id="GO:0106226">
    <property type="term" value="F:peptide 2-hydroxyisobutyryltransferase activity"/>
    <property type="evidence" value="ECO:0007669"/>
    <property type="project" value="RHEA"/>
</dbReference>
<feature type="region of interest" description="Disordered" evidence="19">
    <location>
        <begin position="590"/>
        <end position="639"/>
    </location>
</feature>
<dbReference type="GO" id="GO:0035267">
    <property type="term" value="C:NuA4 histone acetyltransferase complex"/>
    <property type="evidence" value="ECO:0007669"/>
    <property type="project" value="TreeGrafter"/>
</dbReference>
<comment type="catalytic activity">
    <reaction evidence="15">
        <text>2-hydroxyisobutanoyl-CoA + L-lysyl-[protein] = N(6)-(2-hydroxyisobutanoyl)-L-lysyl-[protein] + CoA + H(+)</text>
        <dbReference type="Rhea" id="RHEA:24180"/>
        <dbReference type="Rhea" id="RHEA-COMP:9752"/>
        <dbReference type="Rhea" id="RHEA-COMP:15921"/>
        <dbReference type="ChEBI" id="CHEBI:15378"/>
        <dbReference type="ChEBI" id="CHEBI:29969"/>
        <dbReference type="ChEBI" id="CHEBI:57287"/>
        <dbReference type="ChEBI" id="CHEBI:131780"/>
        <dbReference type="ChEBI" id="CHEBI:144968"/>
    </reaction>
    <physiologicalReaction direction="left-to-right" evidence="15">
        <dbReference type="Rhea" id="RHEA:24181"/>
    </physiologicalReaction>
</comment>
<keyword evidence="13" id="KW-0539">Nucleus</keyword>
<feature type="domain" description="MYST-type HAT" evidence="20">
    <location>
        <begin position="127"/>
        <end position="408"/>
    </location>
</feature>
<evidence type="ECO:0000256" key="18">
    <source>
        <dbReference type="PIRSR" id="PIRSR602717-51"/>
    </source>
</evidence>
<dbReference type="SMART" id="SM00298">
    <property type="entry name" value="CHROMO"/>
    <property type="match status" value="1"/>
</dbReference>
<dbReference type="SUPFAM" id="SSF54160">
    <property type="entry name" value="Chromo domain-like"/>
    <property type="match status" value="1"/>
</dbReference>
<dbReference type="Pfam" id="PF01853">
    <property type="entry name" value="MOZ_SAS"/>
    <property type="match status" value="1"/>
</dbReference>
<dbReference type="OrthoDB" id="787137at2759"/>
<keyword evidence="9" id="KW-0007">Acetylation</keyword>
<sequence>MESKKNHGAAETSDNIWTVDNLKPGLTLFVRRIVEEKTALTPAEIQSVRSRADKKEFYVHYVGYNKRLDEWVDQDQLDLSSVDDPKARKKQKRRKGILARLTGDTEKLSNKAGTMLSTDVGKPKPLTPIKNFDEIEIGRYRLKTWYFSPYPAQLAKKGKIFLCEYCLTFTGCKTSLARHLSKCQRRCPPGNEIYRSKSGVCIFEVDGRKNATYCENLCLLAKCFLDHKNCDYDTTPFIFYVMCEYEELGAHLVGFFSKEKNSPNDFNVACILTLPCYQKRGFGRLLIQFSYELSRIEGKHGTPERPLSDLGLLSYRSYWTYTIMEVLNKLLEDCKNKKAAPKISLQSIANRTCIKVDDVKSTLIQNKMFSWYHGCYVICIDPEKIQAFLENKKKPRLEINPAKIRWTATKHREHLMTGLTRKKTAPKEIKATKSMVKKIMKTRKRKIEEYSTTSDIPSASTNKSLPIPVNVDHIYPLKDAQVRIIDDEKIVSDYKDNSLCDDSIEKVSSDDDFFQQKIQILPRGIHLSSGDSEDDDMLIKINEDDAQFLSSDEEVNRLLQFLPSSEGEDEGEKTPLCISSDDDFMEVQIVISSSDKEKSSSDYYESSSGDQYSNSTNSSEESESSSGEEGECSFSIDEF</sequence>
<comment type="subcellular location">
    <subcellularLocation>
        <location evidence="1">Nucleus</location>
    </subcellularLocation>
</comment>
<evidence type="ECO:0000256" key="13">
    <source>
        <dbReference type="ARBA" id="ARBA00023242"/>
    </source>
</evidence>
<dbReference type="InParanoid" id="E4X6F2"/>
<gene>
    <name evidence="21" type="ORF">GSOID_T00003328001</name>
</gene>
<evidence type="ECO:0000256" key="1">
    <source>
        <dbReference type="ARBA" id="ARBA00004123"/>
    </source>
</evidence>
<dbReference type="EC" id="2.3.1.48" evidence="3"/>
<keyword evidence="6" id="KW-0227">DNA damage</keyword>
<dbReference type="FunFam" id="2.30.30.140:FF:000013">
    <property type="entry name" value="Histone acetyltransferase"/>
    <property type="match status" value="1"/>
</dbReference>
<feature type="compositionally biased region" description="Acidic residues" evidence="19">
    <location>
        <begin position="620"/>
        <end position="639"/>
    </location>
</feature>
<evidence type="ECO:0000256" key="2">
    <source>
        <dbReference type="ARBA" id="ARBA00010107"/>
    </source>
</evidence>
<dbReference type="PANTHER" id="PTHR10615:SF219">
    <property type="entry name" value="HISTONE ACETYLTRANSFERASE KAT5"/>
    <property type="match status" value="1"/>
</dbReference>
<dbReference type="InterPro" id="IPR040706">
    <property type="entry name" value="Zf-MYST"/>
</dbReference>
<comment type="similarity">
    <text evidence="2">Belongs to the MYST (SAS/MOZ) family.</text>
</comment>
<dbReference type="Pfam" id="PF11717">
    <property type="entry name" value="Tudor-knot"/>
    <property type="match status" value="1"/>
</dbReference>
<evidence type="ECO:0000256" key="8">
    <source>
        <dbReference type="ARBA" id="ARBA00022833"/>
    </source>
</evidence>
<dbReference type="Gene3D" id="1.10.10.10">
    <property type="entry name" value="Winged helix-like DNA-binding domain superfamily/Winged helix DNA-binding domain"/>
    <property type="match status" value="1"/>
</dbReference>
<dbReference type="GO" id="GO:0005634">
    <property type="term" value="C:nucleus"/>
    <property type="evidence" value="ECO:0007669"/>
    <property type="project" value="UniProtKB-SubCell"/>
</dbReference>
<keyword evidence="11" id="KW-0804">Transcription</keyword>
<organism evidence="21">
    <name type="scientific">Oikopleura dioica</name>
    <name type="common">Tunicate</name>
    <dbReference type="NCBI Taxonomy" id="34765"/>
    <lineage>
        <taxon>Eukaryota</taxon>
        <taxon>Metazoa</taxon>
        <taxon>Chordata</taxon>
        <taxon>Tunicata</taxon>
        <taxon>Appendicularia</taxon>
        <taxon>Copelata</taxon>
        <taxon>Oikopleuridae</taxon>
        <taxon>Oikopleura</taxon>
    </lineage>
</organism>
<reference evidence="21" key="1">
    <citation type="journal article" date="2010" name="Science">
        <title>Plasticity of animal genome architecture unmasked by rapid evolution of a pelagic tunicate.</title>
        <authorList>
            <person name="Denoeud F."/>
            <person name="Henriet S."/>
            <person name="Mungpakdee S."/>
            <person name="Aury J.M."/>
            <person name="Da Silva C."/>
            <person name="Brinkmann H."/>
            <person name="Mikhaleva J."/>
            <person name="Olsen L.C."/>
            <person name="Jubin C."/>
            <person name="Canestro C."/>
            <person name="Bouquet J.M."/>
            <person name="Danks G."/>
            <person name="Poulain J."/>
            <person name="Campsteijn C."/>
            <person name="Adamski M."/>
            <person name="Cross I."/>
            <person name="Yadetie F."/>
            <person name="Muffato M."/>
            <person name="Louis A."/>
            <person name="Butcher S."/>
            <person name="Tsagkogeorga G."/>
            <person name="Konrad A."/>
            <person name="Singh S."/>
            <person name="Jensen M.F."/>
            <person name="Cong E.H."/>
            <person name="Eikeseth-Otteraa H."/>
            <person name="Noel B."/>
            <person name="Anthouard V."/>
            <person name="Porcel B.M."/>
            <person name="Kachouri-Lafond R."/>
            <person name="Nishino A."/>
            <person name="Ugolini M."/>
            <person name="Chourrout P."/>
            <person name="Nishida H."/>
            <person name="Aasland R."/>
            <person name="Huzurbazar S."/>
            <person name="Westhof E."/>
            <person name="Delsuc F."/>
            <person name="Lehrach H."/>
            <person name="Reinhardt R."/>
            <person name="Weissenbach J."/>
            <person name="Roy S.W."/>
            <person name="Artiguenave F."/>
            <person name="Postlethwait J.H."/>
            <person name="Manak J.R."/>
            <person name="Thompson E.M."/>
            <person name="Jaillon O."/>
            <person name="Du Pasquier L."/>
            <person name="Boudinot P."/>
            <person name="Liberles D.A."/>
            <person name="Volff J.N."/>
            <person name="Philippe H."/>
            <person name="Lenhard B."/>
            <person name="Roest Crollius H."/>
            <person name="Wincker P."/>
            <person name="Chourrout D."/>
        </authorList>
    </citation>
    <scope>NUCLEOTIDE SEQUENCE [LARGE SCALE GENOMIC DNA]</scope>
</reference>
<evidence type="ECO:0000256" key="17">
    <source>
        <dbReference type="ARBA" id="ARBA00048940"/>
    </source>
</evidence>
<keyword evidence="4" id="KW-0808">Transferase</keyword>
<evidence type="ECO:0000259" key="20">
    <source>
        <dbReference type="PROSITE" id="PS51726"/>
    </source>
</evidence>
<dbReference type="GO" id="GO:0046972">
    <property type="term" value="F:histone H4K16 acetyltransferase activity"/>
    <property type="evidence" value="ECO:0007669"/>
    <property type="project" value="TreeGrafter"/>
</dbReference>
<dbReference type="FunFam" id="3.30.60.60:FF:000001">
    <property type="entry name" value="Histone acetyltransferase"/>
    <property type="match status" value="1"/>
</dbReference>
<keyword evidence="7" id="KW-0863">Zinc-finger</keyword>
<keyword evidence="10" id="KW-0805">Transcription regulation</keyword>
<evidence type="ECO:0000256" key="5">
    <source>
        <dbReference type="ARBA" id="ARBA00022723"/>
    </source>
</evidence>
<evidence type="ECO:0000256" key="10">
    <source>
        <dbReference type="ARBA" id="ARBA00023015"/>
    </source>
</evidence>
<comment type="catalytic activity">
    <reaction evidence="16">
        <text>(2E)-butenoyl-CoA + L-lysyl-[protein] = N(6)-(2E)-butenoyl-L-lysyl-[protein] + CoA + H(+)</text>
        <dbReference type="Rhea" id="RHEA:53908"/>
        <dbReference type="Rhea" id="RHEA-COMP:9752"/>
        <dbReference type="Rhea" id="RHEA-COMP:13707"/>
        <dbReference type="ChEBI" id="CHEBI:15378"/>
        <dbReference type="ChEBI" id="CHEBI:29969"/>
        <dbReference type="ChEBI" id="CHEBI:57287"/>
        <dbReference type="ChEBI" id="CHEBI:57332"/>
        <dbReference type="ChEBI" id="CHEBI:137954"/>
    </reaction>
    <physiologicalReaction direction="left-to-right" evidence="16">
        <dbReference type="Rhea" id="RHEA:53909"/>
    </physiologicalReaction>
</comment>
<feature type="active site" description="Proton donor/acceptor" evidence="18">
    <location>
        <position position="304"/>
    </location>
</feature>